<dbReference type="PANTHER" id="PTHR32196">
    <property type="entry name" value="ABC TRANSPORTER PERMEASE PROTEIN YPHD-RELATED-RELATED"/>
    <property type="match status" value="1"/>
</dbReference>
<evidence type="ECO:0000256" key="6">
    <source>
        <dbReference type="ARBA" id="ARBA00022692"/>
    </source>
</evidence>
<organism evidence="13 14">
    <name type="scientific">Raineyella fluvialis</name>
    <dbReference type="NCBI Taxonomy" id="2662261"/>
    <lineage>
        <taxon>Bacteria</taxon>
        <taxon>Bacillati</taxon>
        <taxon>Actinomycetota</taxon>
        <taxon>Actinomycetes</taxon>
        <taxon>Propionibacteriales</taxon>
        <taxon>Propionibacteriaceae</taxon>
        <taxon>Raineyella</taxon>
    </lineage>
</organism>
<keyword evidence="14" id="KW-1185">Reference proteome</keyword>
<dbReference type="InterPro" id="IPR001851">
    <property type="entry name" value="ABC_transp_permease"/>
</dbReference>
<dbReference type="KEGG" id="rain:Rai3103_05910"/>
<keyword evidence="3" id="KW-1003">Cell membrane</keyword>
<dbReference type="EMBL" id="CP045725">
    <property type="protein sequence ID" value="QGF23275.1"/>
    <property type="molecule type" value="Genomic_DNA"/>
</dbReference>
<keyword evidence="2" id="KW-0813">Transport</keyword>
<evidence type="ECO:0000256" key="8">
    <source>
        <dbReference type="ARBA" id="ARBA00023136"/>
    </source>
</evidence>
<feature type="transmembrane region" description="Helical" evidence="12">
    <location>
        <begin position="45"/>
        <end position="67"/>
    </location>
</feature>
<dbReference type="PANTHER" id="PTHR32196:SF32">
    <property type="entry name" value="XYLOSE TRANSPORT SYSTEM PERMEASE PROTEIN XYLH"/>
    <property type="match status" value="1"/>
</dbReference>
<name>A0A5Q2FEY0_9ACTN</name>
<evidence type="ECO:0000256" key="4">
    <source>
        <dbReference type="ARBA" id="ARBA00022519"/>
    </source>
</evidence>
<feature type="transmembrane region" description="Helical" evidence="12">
    <location>
        <begin position="372"/>
        <end position="394"/>
    </location>
</feature>
<gene>
    <name evidence="13" type="ORF">Rai3103_05910</name>
</gene>
<dbReference type="CDD" id="cd06579">
    <property type="entry name" value="TM_PBP1_transp_AraH_like"/>
    <property type="match status" value="1"/>
</dbReference>
<evidence type="ECO:0000256" key="1">
    <source>
        <dbReference type="ARBA" id="ARBA00004651"/>
    </source>
</evidence>
<evidence type="ECO:0000256" key="2">
    <source>
        <dbReference type="ARBA" id="ARBA00022448"/>
    </source>
</evidence>
<dbReference type="RefSeq" id="WP_153571806.1">
    <property type="nucleotide sequence ID" value="NZ_CP045725.1"/>
</dbReference>
<evidence type="ECO:0000256" key="7">
    <source>
        <dbReference type="ARBA" id="ARBA00022989"/>
    </source>
</evidence>
<reference evidence="13 14" key="1">
    <citation type="submission" date="2019-10" db="EMBL/GenBank/DDBJ databases">
        <title>Genomic analysis of Raineyella sp. CBA3103.</title>
        <authorList>
            <person name="Roh S.W."/>
        </authorList>
    </citation>
    <scope>NUCLEOTIDE SEQUENCE [LARGE SCALE GENOMIC DNA]</scope>
    <source>
        <strain evidence="13 14">CBA3103</strain>
    </source>
</reference>
<feature type="transmembrane region" description="Helical" evidence="12">
    <location>
        <begin position="316"/>
        <end position="335"/>
    </location>
</feature>
<keyword evidence="4" id="KW-0997">Cell inner membrane</keyword>
<evidence type="ECO:0000256" key="5">
    <source>
        <dbReference type="ARBA" id="ARBA00022597"/>
    </source>
</evidence>
<sequence length="425" mass="43921">MSTITVTDQAERRGQPGRSGRPALDPEALRAEARVARRAKLRQSALLIALIGIVALFQLLTGGRLLVPDNIASLIQQNAYVMVLAIGMLLVIIAGHIDLSVGSSVAMIGGVIGIGMASWHLPWLVAVALGLLVGLVVGVWQGYWVAYVGVPSFIVTLGGMLIFRGFAQLLVGRTISGFPEAFKQIGNGAIPNLLGFTDTAALGYLDGVTVLIGVASVAVLVLTGLRNRRSMATHGLPVDRPGVFWGKLVAIAVVILAFTYLLALSTGGFPIVLALIGVLMLVFSFLLKNTRFGRSIYAIGGNYRAAELSGVNARRITFGVFVIAGVMAALAGIVVTSRAGAAVSSAGMGYELDAIAACFIGGAAVTGGSGKVGGAMIGALIMGVLNMGLSILAVDPAWQQAIKGFVLVAAVAFDLLNKRRSGSLS</sequence>
<feature type="transmembrane region" description="Helical" evidence="12">
    <location>
        <begin position="244"/>
        <end position="263"/>
    </location>
</feature>
<feature type="transmembrane region" description="Helical" evidence="12">
    <location>
        <begin position="144"/>
        <end position="163"/>
    </location>
</feature>
<keyword evidence="7 12" id="KW-1133">Transmembrane helix</keyword>
<dbReference type="NCBIfam" id="NF040906">
    <property type="entry name" value="GguB"/>
    <property type="match status" value="1"/>
</dbReference>
<evidence type="ECO:0000313" key="13">
    <source>
        <dbReference type="EMBL" id="QGF23275.1"/>
    </source>
</evidence>
<comment type="function">
    <text evidence="9">Part of the binding-protein-dependent transport system for D-xylose. Probably responsible for the translocation of the substrate across the membrane.</text>
</comment>
<comment type="subcellular location">
    <subcellularLocation>
        <location evidence="1">Cell membrane</location>
        <topology evidence="1">Multi-pass membrane protein</topology>
    </subcellularLocation>
</comment>
<feature type="region of interest" description="Disordered" evidence="11">
    <location>
        <begin position="1"/>
        <end position="24"/>
    </location>
</feature>
<dbReference type="Pfam" id="PF02653">
    <property type="entry name" value="BPD_transp_2"/>
    <property type="match status" value="1"/>
</dbReference>
<dbReference type="GO" id="GO:0022857">
    <property type="term" value="F:transmembrane transporter activity"/>
    <property type="evidence" value="ECO:0007669"/>
    <property type="project" value="InterPro"/>
</dbReference>
<protein>
    <recommendedName>
        <fullName evidence="10">Xylose transport system permease protein XylH</fullName>
    </recommendedName>
</protein>
<keyword evidence="5" id="KW-0762">Sugar transport</keyword>
<evidence type="ECO:0000256" key="3">
    <source>
        <dbReference type="ARBA" id="ARBA00022475"/>
    </source>
</evidence>
<evidence type="ECO:0000256" key="12">
    <source>
        <dbReference type="SAM" id="Phobius"/>
    </source>
</evidence>
<feature type="transmembrane region" description="Helical" evidence="12">
    <location>
        <begin position="269"/>
        <end position="287"/>
    </location>
</feature>
<keyword evidence="8 12" id="KW-0472">Membrane</keyword>
<keyword evidence="6 12" id="KW-0812">Transmembrane</keyword>
<dbReference type="GO" id="GO:0005886">
    <property type="term" value="C:plasma membrane"/>
    <property type="evidence" value="ECO:0007669"/>
    <property type="project" value="UniProtKB-SubCell"/>
</dbReference>
<evidence type="ECO:0000313" key="14">
    <source>
        <dbReference type="Proteomes" id="UP000386847"/>
    </source>
</evidence>
<evidence type="ECO:0000256" key="9">
    <source>
        <dbReference type="ARBA" id="ARBA00035611"/>
    </source>
</evidence>
<dbReference type="AlphaFoldDB" id="A0A5Q2FEY0"/>
<feature type="transmembrane region" description="Helical" evidence="12">
    <location>
        <begin position="201"/>
        <end position="223"/>
    </location>
</feature>
<dbReference type="Proteomes" id="UP000386847">
    <property type="component" value="Chromosome"/>
</dbReference>
<feature type="transmembrane region" description="Helical" evidence="12">
    <location>
        <begin position="79"/>
        <end position="97"/>
    </location>
</feature>
<evidence type="ECO:0000256" key="11">
    <source>
        <dbReference type="SAM" id="MobiDB-lite"/>
    </source>
</evidence>
<accession>A0A5Q2FEY0</accession>
<feature type="transmembrane region" description="Helical" evidence="12">
    <location>
        <begin position="117"/>
        <end position="137"/>
    </location>
</feature>
<proteinExistence type="predicted"/>
<evidence type="ECO:0000256" key="10">
    <source>
        <dbReference type="ARBA" id="ARBA00035686"/>
    </source>
</evidence>